<evidence type="ECO:0000256" key="1">
    <source>
        <dbReference type="SAM" id="Phobius"/>
    </source>
</evidence>
<accession>A0A3E0A3W8</accession>
<comment type="caution">
    <text evidence="2">The sequence shown here is derived from an EMBL/GenBank/DDBJ whole genome shotgun (WGS) entry which is preliminary data.</text>
</comment>
<evidence type="ECO:0000313" key="2">
    <source>
        <dbReference type="EMBL" id="REG01021.1"/>
    </source>
</evidence>
<sequence>MDRTTRQAMIYATATAIPLAAIAALLLYGYGSPTSDTAEATESARPQATGPVSMIAPNIPSAAADVCKRLVSALPVALRDRQRRPVTAGPEQNAAYGDPPITLTCGVSPAAFPSTDQLWRLDAVCWHHRDDGDATVWTTVDRQVPVQVRLPRKYEPATQWTIGFSSSVSTSVPTLPAVPSGCRPNVTS</sequence>
<dbReference type="Proteomes" id="UP000256913">
    <property type="component" value="Unassembled WGS sequence"/>
</dbReference>
<name>A0A3E0A3W8_9ACTN</name>
<dbReference type="EMBL" id="QUMQ01000001">
    <property type="protein sequence ID" value="REG01021.1"/>
    <property type="molecule type" value="Genomic_DNA"/>
</dbReference>
<proteinExistence type="predicted"/>
<reference evidence="2 3" key="1">
    <citation type="submission" date="2018-08" db="EMBL/GenBank/DDBJ databases">
        <title>Sequencing the genomes of 1000 actinobacteria strains.</title>
        <authorList>
            <person name="Klenk H.-P."/>
        </authorList>
    </citation>
    <scope>NUCLEOTIDE SEQUENCE [LARGE SCALE GENOMIC DNA]</scope>
    <source>
        <strain evidence="2 3">DSM 44099</strain>
    </source>
</reference>
<dbReference type="InterPro" id="IPR021903">
    <property type="entry name" value="DUF3515"/>
</dbReference>
<keyword evidence="1" id="KW-1133">Transmembrane helix</keyword>
<evidence type="ECO:0000313" key="3">
    <source>
        <dbReference type="Proteomes" id="UP000256913"/>
    </source>
</evidence>
<gene>
    <name evidence="2" type="ORF">DFJ67_7092</name>
</gene>
<protein>
    <submittedName>
        <fullName evidence="2">Uncharacterized protein DUF3515</fullName>
    </submittedName>
</protein>
<feature type="transmembrane region" description="Helical" evidence="1">
    <location>
        <begin position="9"/>
        <end position="30"/>
    </location>
</feature>
<keyword evidence="1" id="KW-0812">Transmembrane</keyword>
<dbReference type="AlphaFoldDB" id="A0A3E0A3W8"/>
<keyword evidence="1" id="KW-0472">Membrane</keyword>
<keyword evidence="3" id="KW-1185">Reference proteome</keyword>
<organism evidence="2 3">
    <name type="scientific">Asanoa ferruginea</name>
    <dbReference type="NCBI Taxonomy" id="53367"/>
    <lineage>
        <taxon>Bacteria</taxon>
        <taxon>Bacillati</taxon>
        <taxon>Actinomycetota</taxon>
        <taxon>Actinomycetes</taxon>
        <taxon>Micromonosporales</taxon>
        <taxon>Micromonosporaceae</taxon>
        <taxon>Asanoa</taxon>
    </lineage>
</organism>
<dbReference type="Pfam" id="PF12028">
    <property type="entry name" value="DUF3515"/>
    <property type="match status" value="1"/>
</dbReference>